<reference evidence="1" key="1">
    <citation type="submission" date="2020-11" db="EMBL/GenBank/DDBJ databases">
        <authorList>
            <consortium name="DOE Joint Genome Institute"/>
            <person name="Ahrendt S."/>
            <person name="Riley R."/>
            <person name="Andreopoulos W."/>
            <person name="LaButti K."/>
            <person name="Pangilinan J."/>
            <person name="Ruiz-duenas F.J."/>
            <person name="Barrasa J.M."/>
            <person name="Sanchez-Garcia M."/>
            <person name="Camarero S."/>
            <person name="Miyauchi S."/>
            <person name="Serrano A."/>
            <person name="Linde D."/>
            <person name="Babiker R."/>
            <person name="Drula E."/>
            <person name="Ayuso-Fernandez I."/>
            <person name="Pacheco R."/>
            <person name="Padilla G."/>
            <person name="Ferreira P."/>
            <person name="Barriuso J."/>
            <person name="Kellner H."/>
            <person name="Castanera R."/>
            <person name="Alfaro M."/>
            <person name="Ramirez L."/>
            <person name="Pisabarro A.G."/>
            <person name="Kuo A."/>
            <person name="Tritt A."/>
            <person name="Lipzen A."/>
            <person name="He G."/>
            <person name="Yan M."/>
            <person name="Ng V."/>
            <person name="Cullen D."/>
            <person name="Martin F."/>
            <person name="Rosso M.-N."/>
            <person name="Henrissat B."/>
            <person name="Hibbett D."/>
            <person name="Martinez A.T."/>
            <person name="Grigoriev I.V."/>
        </authorList>
    </citation>
    <scope>NUCLEOTIDE SEQUENCE</scope>
    <source>
        <strain evidence="1">AH 44721</strain>
    </source>
</reference>
<keyword evidence="2" id="KW-1185">Reference proteome</keyword>
<comment type="caution">
    <text evidence="1">The sequence shown here is derived from an EMBL/GenBank/DDBJ whole genome shotgun (WGS) entry which is preliminary data.</text>
</comment>
<evidence type="ECO:0000313" key="1">
    <source>
        <dbReference type="EMBL" id="KAF8903326.1"/>
    </source>
</evidence>
<evidence type="ECO:0000313" key="2">
    <source>
        <dbReference type="Proteomes" id="UP000724874"/>
    </source>
</evidence>
<protein>
    <recommendedName>
        <fullName evidence="3">Ubiquitin 3 binding protein But2 C-terminal domain-containing protein</fullName>
    </recommendedName>
</protein>
<organism evidence="1 2">
    <name type="scientific">Gymnopilus junonius</name>
    <name type="common">Spectacular rustgill mushroom</name>
    <name type="synonym">Gymnopilus spectabilis subsp. junonius</name>
    <dbReference type="NCBI Taxonomy" id="109634"/>
    <lineage>
        <taxon>Eukaryota</taxon>
        <taxon>Fungi</taxon>
        <taxon>Dikarya</taxon>
        <taxon>Basidiomycota</taxon>
        <taxon>Agaricomycotina</taxon>
        <taxon>Agaricomycetes</taxon>
        <taxon>Agaricomycetidae</taxon>
        <taxon>Agaricales</taxon>
        <taxon>Agaricineae</taxon>
        <taxon>Hymenogastraceae</taxon>
        <taxon>Gymnopilus</taxon>
    </lineage>
</organism>
<proteinExistence type="predicted"/>
<dbReference type="Proteomes" id="UP000724874">
    <property type="component" value="Unassembled WGS sequence"/>
</dbReference>
<dbReference type="OrthoDB" id="3350619at2759"/>
<dbReference type="AlphaFoldDB" id="A0A9P5TPT7"/>
<name>A0A9P5TPT7_GYMJU</name>
<sequence>MPGTILSYPSFIAHVDADREQDTNFNELISSADERVEITLMTSTIVQFDDVDFGVDRCELQLRYDFDDNLDDQAFSIFVYQLDIAAHLDAPPQRRDRVDIFQVTPGTAFDWRNSFSCSWGERLTFEFACSDARSTSSNCLMEWWQRRNEEDPNKGGCTFPQALNYFLFRTWAAIFMLQYPS</sequence>
<accession>A0A9P5TPT7</accession>
<dbReference type="EMBL" id="JADNYJ010000031">
    <property type="protein sequence ID" value="KAF8903326.1"/>
    <property type="molecule type" value="Genomic_DNA"/>
</dbReference>
<evidence type="ECO:0008006" key="3">
    <source>
        <dbReference type="Google" id="ProtNLM"/>
    </source>
</evidence>
<gene>
    <name evidence="1" type="ORF">CPB84DRAFT_787814</name>
</gene>